<dbReference type="InterPro" id="IPR010985">
    <property type="entry name" value="Ribbon_hlx_hlx"/>
</dbReference>
<dbReference type="GO" id="GO:0006355">
    <property type="term" value="P:regulation of DNA-templated transcription"/>
    <property type="evidence" value="ECO:0007669"/>
    <property type="project" value="InterPro"/>
</dbReference>
<gene>
    <name evidence="1" type="ORF">E0E05_06880</name>
</gene>
<dbReference type="KEGG" id="rpod:E0E05_06880"/>
<keyword evidence="2" id="KW-1185">Reference proteome</keyword>
<evidence type="ECO:0000313" key="1">
    <source>
        <dbReference type="EMBL" id="QBK30347.1"/>
    </source>
</evidence>
<organism evidence="1 2">
    <name type="scientific">Roseitalea porphyridii</name>
    <dbReference type="NCBI Taxonomy" id="1852022"/>
    <lineage>
        <taxon>Bacteria</taxon>
        <taxon>Pseudomonadati</taxon>
        <taxon>Pseudomonadota</taxon>
        <taxon>Alphaproteobacteria</taxon>
        <taxon>Hyphomicrobiales</taxon>
        <taxon>Ahrensiaceae</taxon>
        <taxon>Roseitalea</taxon>
    </lineage>
</organism>
<dbReference type="EMBL" id="CP036532">
    <property type="protein sequence ID" value="QBK30347.1"/>
    <property type="molecule type" value="Genomic_DNA"/>
</dbReference>
<sequence>MSDSDRALKPLPTFRTNKEAEDFVDNADLTEYDLSGGRFMRFELRRKDKQINIRMPEDMLDAVKARAKARDIPYQRFIREAIEDALSRP</sequence>
<dbReference type="Gene3D" id="1.10.1220.10">
    <property type="entry name" value="Met repressor-like"/>
    <property type="match status" value="1"/>
</dbReference>
<dbReference type="InterPro" id="IPR013321">
    <property type="entry name" value="Arc_rbn_hlx_hlx"/>
</dbReference>
<proteinExistence type="predicted"/>
<dbReference type="SUPFAM" id="SSF47598">
    <property type="entry name" value="Ribbon-helix-helix"/>
    <property type="match status" value="1"/>
</dbReference>
<reference evidence="1 2" key="1">
    <citation type="journal article" date="2017" name="Int. J. Syst. Evol. Microbiol.">
        <title>Roseitalea porphyridii gen. nov., sp. nov., isolated from a red alga, and reclassification of Hoeflea suaedae Chung et al. 2013 as Pseudohoeflea suaedae gen. nov., comb. nov.</title>
        <authorList>
            <person name="Hyeon J.W."/>
            <person name="Jeong S.E."/>
            <person name="Baek K."/>
            <person name="Jeon C.O."/>
        </authorList>
    </citation>
    <scope>NUCLEOTIDE SEQUENCE [LARGE SCALE GENOMIC DNA]</scope>
    <source>
        <strain evidence="1 2">MA7-20</strain>
    </source>
</reference>
<dbReference type="InterPro" id="IPR022148">
    <property type="entry name" value="CopG_antitoxin"/>
</dbReference>
<protein>
    <submittedName>
        <fullName evidence="1">Ribbon-helix-helix protein, CopG family</fullName>
    </submittedName>
</protein>
<dbReference type="GeneID" id="90767015"/>
<dbReference type="Pfam" id="PF12441">
    <property type="entry name" value="CopG_antitoxin"/>
    <property type="match status" value="1"/>
</dbReference>
<dbReference type="RefSeq" id="WP_131616047.1">
    <property type="nucleotide sequence ID" value="NZ_CP036532.1"/>
</dbReference>
<dbReference type="OrthoDB" id="1551132at2"/>
<evidence type="ECO:0000313" key="2">
    <source>
        <dbReference type="Proteomes" id="UP000293719"/>
    </source>
</evidence>
<dbReference type="AlphaFoldDB" id="A0A4P6UZ05"/>
<accession>A0A4P6UZ05</accession>
<dbReference type="Proteomes" id="UP000293719">
    <property type="component" value="Chromosome"/>
</dbReference>
<name>A0A4P6UZ05_9HYPH</name>